<protein>
    <submittedName>
        <fullName evidence="1">Uncharacterized protein</fullName>
    </submittedName>
</protein>
<organism evidence="1 2">
    <name type="scientific">Austropuccinia psidii MF-1</name>
    <dbReference type="NCBI Taxonomy" id="1389203"/>
    <lineage>
        <taxon>Eukaryota</taxon>
        <taxon>Fungi</taxon>
        <taxon>Dikarya</taxon>
        <taxon>Basidiomycota</taxon>
        <taxon>Pucciniomycotina</taxon>
        <taxon>Pucciniomycetes</taxon>
        <taxon>Pucciniales</taxon>
        <taxon>Sphaerophragmiaceae</taxon>
        <taxon>Austropuccinia</taxon>
    </lineage>
</organism>
<evidence type="ECO:0000313" key="2">
    <source>
        <dbReference type="Proteomes" id="UP000765509"/>
    </source>
</evidence>
<accession>A0A9Q3GX20</accession>
<dbReference type="AlphaFoldDB" id="A0A9Q3GX20"/>
<keyword evidence="2" id="KW-1185">Reference proteome</keyword>
<dbReference type="EMBL" id="AVOT02007235">
    <property type="protein sequence ID" value="MBW0483458.1"/>
    <property type="molecule type" value="Genomic_DNA"/>
</dbReference>
<sequence length="90" mass="10130">MPFQHSPSERQKISWARAQAVLTTTQRVPLDRPPAAPQLRAHLDQGPIMEGAALFRKKGRVKRRSRYFSGIFENLTGISKIIFNGLVGDD</sequence>
<reference evidence="1" key="1">
    <citation type="submission" date="2021-03" db="EMBL/GenBank/DDBJ databases">
        <title>Draft genome sequence of rust myrtle Austropuccinia psidii MF-1, a brazilian biotype.</title>
        <authorList>
            <person name="Quecine M.C."/>
            <person name="Pachon D.M.R."/>
            <person name="Bonatelli M.L."/>
            <person name="Correr F.H."/>
            <person name="Franceschini L.M."/>
            <person name="Leite T.F."/>
            <person name="Margarido G.R.A."/>
            <person name="Almeida C.A."/>
            <person name="Ferrarezi J.A."/>
            <person name="Labate C.A."/>
        </authorList>
    </citation>
    <scope>NUCLEOTIDE SEQUENCE</scope>
    <source>
        <strain evidence="1">MF-1</strain>
    </source>
</reference>
<dbReference type="Proteomes" id="UP000765509">
    <property type="component" value="Unassembled WGS sequence"/>
</dbReference>
<gene>
    <name evidence="1" type="ORF">O181_023173</name>
</gene>
<comment type="caution">
    <text evidence="1">The sequence shown here is derived from an EMBL/GenBank/DDBJ whole genome shotgun (WGS) entry which is preliminary data.</text>
</comment>
<name>A0A9Q3GX20_9BASI</name>
<evidence type="ECO:0000313" key="1">
    <source>
        <dbReference type="EMBL" id="MBW0483458.1"/>
    </source>
</evidence>
<proteinExistence type="predicted"/>